<dbReference type="Pfam" id="PF25008">
    <property type="entry name" value="DUF7784"/>
    <property type="match status" value="1"/>
</dbReference>
<name>A0A1U7LPH9_NEOID</name>
<dbReference type="InterPro" id="IPR056686">
    <property type="entry name" value="DUF7784"/>
</dbReference>
<dbReference type="Gene3D" id="1.20.870.10">
    <property type="entry name" value="Son of sevenless (SoS) protein Chain: S domain 1"/>
    <property type="match status" value="1"/>
</dbReference>
<dbReference type="InterPro" id="IPR008937">
    <property type="entry name" value="Ras-like_GEF"/>
</dbReference>
<feature type="domain" description="Ras-GEF" evidence="3">
    <location>
        <begin position="461"/>
        <end position="570"/>
    </location>
</feature>
<protein>
    <submittedName>
        <fullName evidence="5">Cell division control protein 25</fullName>
    </submittedName>
</protein>
<dbReference type="Proteomes" id="UP000186594">
    <property type="component" value="Unassembled WGS sequence"/>
</dbReference>
<feature type="domain" description="N-terminal Ras-GEF" evidence="4">
    <location>
        <begin position="294"/>
        <end position="424"/>
    </location>
</feature>
<dbReference type="Pfam" id="PF00617">
    <property type="entry name" value="RasGEF"/>
    <property type="match status" value="1"/>
</dbReference>
<dbReference type="InterPro" id="IPR056685">
    <property type="entry name" value="DUF7783"/>
</dbReference>
<reference evidence="5 6" key="1">
    <citation type="submission" date="2016-04" db="EMBL/GenBank/DDBJ databases">
        <title>Evolutionary innovation and constraint leading to complex multicellularity in the Ascomycota.</title>
        <authorList>
            <person name="Cisse O."/>
            <person name="Nguyen A."/>
            <person name="Hewitt D.A."/>
            <person name="Jedd G."/>
            <person name="Stajich J.E."/>
        </authorList>
    </citation>
    <scope>NUCLEOTIDE SEQUENCE [LARGE SCALE GENOMIC DNA]</scope>
    <source>
        <strain evidence="5 6">DAH-3</strain>
    </source>
</reference>
<dbReference type="OrthoDB" id="546434at2759"/>
<dbReference type="Pfam" id="PF00618">
    <property type="entry name" value="RasGEF_N"/>
    <property type="match status" value="1"/>
</dbReference>
<gene>
    <name evidence="5" type="ORF">NEOLI_001820</name>
</gene>
<proteinExistence type="predicted"/>
<dbReference type="Pfam" id="PF25006">
    <property type="entry name" value="DUF7783"/>
    <property type="match status" value="1"/>
</dbReference>
<evidence type="ECO:0000259" key="3">
    <source>
        <dbReference type="PROSITE" id="PS50009"/>
    </source>
</evidence>
<dbReference type="EMBL" id="LXFE01000737">
    <property type="protein sequence ID" value="OLL24557.1"/>
    <property type="molecule type" value="Genomic_DNA"/>
</dbReference>
<dbReference type="InterPro" id="IPR001895">
    <property type="entry name" value="RASGEF_cat_dom"/>
</dbReference>
<dbReference type="Gene3D" id="1.10.840.10">
    <property type="entry name" value="Ras guanine-nucleotide exchange factors catalytic domain"/>
    <property type="match status" value="1"/>
</dbReference>
<keyword evidence="5" id="KW-0131">Cell cycle</keyword>
<dbReference type="PANTHER" id="PTHR23113">
    <property type="entry name" value="GUANINE NUCLEOTIDE EXCHANGE FACTOR"/>
    <property type="match status" value="1"/>
</dbReference>
<dbReference type="InterPro" id="IPR000651">
    <property type="entry name" value="Ras-like_Gua-exchang_fac_N"/>
</dbReference>
<dbReference type="OMA" id="SEMEIWI"/>
<evidence type="ECO:0000256" key="2">
    <source>
        <dbReference type="PROSITE-ProRule" id="PRU00168"/>
    </source>
</evidence>
<feature type="non-terminal residue" evidence="5">
    <location>
        <position position="1"/>
    </location>
</feature>
<dbReference type="CDD" id="cd06224">
    <property type="entry name" value="REM"/>
    <property type="match status" value="1"/>
</dbReference>
<dbReference type="STRING" id="1198029.A0A1U7LPH9"/>
<dbReference type="GO" id="GO:0007265">
    <property type="term" value="P:Ras protein signal transduction"/>
    <property type="evidence" value="ECO:0007669"/>
    <property type="project" value="TreeGrafter"/>
</dbReference>
<evidence type="ECO:0000256" key="1">
    <source>
        <dbReference type="ARBA" id="ARBA00022658"/>
    </source>
</evidence>
<keyword evidence="6" id="KW-1185">Reference proteome</keyword>
<dbReference type="PANTHER" id="PTHR23113:SF368">
    <property type="entry name" value="CELL DIVISION CONTROL PROTEIN 25"/>
    <property type="match status" value="1"/>
</dbReference>
<dbReference type="SUPFAM" id="SSF48366">
    <property type="entry name" value="Ras GEF"/>
    <property type="match status" value="1"/>
</dbReference>
<feature type="non-terminal residue" evidence="5">
    <location>
        <position position="570"/>
    </location>
</feature>
<evidence type="ECO:0000259" key="4">
    <source>
        <dbReference type="PROSITE" id="PS50212"/>
    </source>
</evidence>
<dbReference type="InterPro" id="IPR023578">
    <property type="entry name" value="Ras_GEF_dom_sf"/>
</dbReference>
<dbReference type="GO" id="GO:0005085">
    <property type="term" value="F:guanyl-nucleotide exchange factor activity"/>
    <property type="evidence" value="ECO:0007669"/>
    <property type="project" value="UniProtKB-KW"/>
</dbReference>
<dbReference type="GO" id="GO:0005886">
    <property type="term" value="C:plasma membrane"/>
    <property type="evidence" value="ECO:0007669"/>
    <property type="project" value="TreeGrafter"/>
</dbReference>
<accession>A0A1U7LPH9</accession>
<keyword evidence="1 2" id="KW-0344">Guanine-nucleotide releasing factor</keyword>
<dbReference type="PROSITE" id="PS50212">
    <property type="entry name" value="RASGEF_NTER"/>
    <property type="match status" value="1"/>
</dbReference>
<keyword evidence="5" id="KW-0132">Cell division</keyword>
<dbReference type="GO" id="GO:0051301">
    <property type="term" value="P:cell division"/>
    <property type="evidence" value="ECO:0007669"/>
    <property type="project" value="UniProtKB-KW"/>
</dbReference>
<evidence type="ECO:0000313" key="5">
    <source>
        <dbReference type="EMBL" id="OLL24557.1"/>
    </source>
</evidence>
<comment type="caution">
    <text evidence="5">The sequence shown here is derived from an EMBL/GenBank/DDBJ whole genome shotgun (WGS) entry which is preliminary data.</text>
</comment>
<organism evidence="5 6">
    <name type="scientific">Neolecta irregularis (strain DAH-3)</name>
    <dbReference type="NCBI Taxonomy" id="1198029"/>
    <lineage>
        <taxon>Eukaryota</taxon>
        <taxon>Fungi</taxon>
        <taxon>Dikarya</taxon>
        <taxon>Ascomycota</taxon>
        <taxon>Taphrinomycotina</taxon>
        <taxon>Neolectales</taxon>
        <taxon>Neolectaceae</taxon>
        <taxon>Neolecta</taxon>
    </lineage>
</organism>
<dbReference type="PROSITE" id="PS50009">
    <property type="entry name" value="RASGEF_CAT"/>
    <property type="match status" value="1"/>
</dbReference>
<dbReference type="InterPro" id="IPR036964">
    <property type="entry name" value="RASGEF_cat_dom_sf"/>
</dbReference>
<sequence length="570" mass="63493">LLHAASDLVSRESRPLKTLRRQILAALSKLVLSARVASALWPPHDAAAKVLQDALDVAAAAAAYVHLAAQIPGDLKYLAPVFVKTPRAALDKANILSLDKRPLSSAIQRDLEDYAAEIKSLLKHLESIVLLRRHLFPSRLIGGVGHVALQTRKLLALLETINLDQLQSSLSLNDLLVSKQSVYDSLAALLVAAQTASLDISALDSLRSCSKDLDKSISGSIFNVQLLVGEREVSLPHRSSLAASDDDPLPTTPKRGAKLKKFFGDDAPQHVPKHKETVPWYLGHDKEGDLAYDEKGNVKGGTLAALVERLTRHDFWDSAFNNTFLLTYKSFTDVEELFQLLVTRFATTPPLGLSPSEMEIWIERKQKPIRLRVFNILKSWLESYFSESSDSPTLVEIKHFAANIMAFSIPGAGVLVKLAEKRMNTEESSIPLRKMVLNISQPLPEPIIPKNMKRIKFLDLDPLEIARQLTIIESRLYNKIAVGECLDKSWSRSNAEETAENIRAMILNSNQITGWVAEAILNQPEIKRRVNLLKQFILIAEVYPLPSPLNLEMPLIKQLFNFDGNYIRAK</sequence>
<dbReference type="AlphaFoldDB" id="A0A1U7LPH9"/>
<dbReference type="SMART" id="SM00229">
    <property type="entry name" value="RasGEFN"/>
    <property type="match status" value="1"/>
</dbReference>
<evidence type="ECO:0000313" key="6">
    <source>
        <dbReference type="Proteomes" id="UP000186594"/>
    </source>
</evidence>